<comment type="caution">
    <text evidence="1">The sequence shown here is derived from an EMBL/GenBank/DDBJ whole genome shotgun (WGS) entry which is preliminary data.</text>
</comment>
<name>A0A178LNI1_9PSED</name>
<proteinExistence type="predicted"/>
<accession>A0A178LNI1</accession>
<organism evidence="1 2">
    <name type="scientific">Pseudomonas oryzihabitans</name>
    <dbReference type="NCBI Taxonomy" id="47885"/>
    <lineage>
        <taxon>Bacteria</taxon>
        <taxon>Pseudomonadati</taxon>
        <taxon>Pseudomonadota</taxon>
        <taxon>Gammaproteobacteria</taxon>
        <taxon>Pseudomonadales</taxon>
        <taxon>Pseudomonadaceae</taxon>
        <taxon>Pseudomonas</taxon>
    </lineage>
</organism>
<dbReference type="AlphaFoldDB" id="A0A178LNI1"/>
<evidence type="ECO:0000313" key="2">
    <source>
        <dbReference type="Proteomes" id="UP000078356"/>
    </source>
</evidence>
<dbReference type="OrthoDB" id="6966833at2"/>
<protein>
    <submittedName>
        <fullName evidence="1">Uncharacterized protein</fullName>
    </submittedName>
</protein>
<dbReference type="Proteomes" id="UP000078356">
    <property type="component" value="Unassembled WGS sequence"/>
</dbReference>
<gene>
    <name evidence="1" type="ORF">A4V15_10755</name>
</gene>
<sequence length="63" mass="6931">MKIVVRPLRKSTTSAWQVCLDKQAITFLNEADARSYVATLEARIAAPHPLPLRETTPAMAAPL</sequence>
<dbReference type="RefSeq" id="WP_017640373.1">
    <property type="nucleotide sequence ID" value="NZ_CP102428.1"/>
</dbReference>
<dbReference type="EMBL" id="LWCR01000002">
    <property type="protein sequence ID" value="OAN31910.1"/>
    <property type="molecule type" value="Genomic_DNA"/>
</dbReference>
<evidence type="ECO:0000313" key="1">
    <source>
        <dbReference type="EMBL" id="OAN31910.1"/>
    </source>
</evidence>
<reference evidence="1 2" key="1">
    <citation type="submission" date="2016-04" db="EMBL/GenBank/DDBJ databases">
        <title>Draft Genome Sequences of Staphylococcus capitis Strain H36, S. capitis Strain H65, S. cohnii Strain H62, S. hominis Strain H69, Mycobacterium iranicum Strain H39, Plantibacter sp. Strain H53, Pseudomonas oryzihabitans Strain H72, and Microbacterium sp. Strain H83, isolated from residential settings.</title>
        <authorList>
            <person name="Lymperopoulou D."/>
            <person name="Adams R.I."/>
            <person name="Lindow S."/>
            <person name="Coil D.A."/>
            <person name="Jospin G."/>
            <person name="Eisen J.A."/>
        </authorList>
    </citation>
    <scope>NUCLEOTIDE SEQUENCE [LARGE SCALE GENOMIC DNA]</scope>
    <source>
        <strain evidence="1 2">H72</strain>
    </source>
</reference>